<dbReference type="GO" id="GO:0032259">
    <property type="term" value="P:methylation"/>
    <property type="evidence" value="ECO:0007669"/>
    <property type="project" value="UniProtKB-KW"/>
</dbReference>
<dbReference type="Proteomes" id="UP000322225">
    <property type="component" value="Chromosome 1"/>
</dbReference>
<keyword evidence="7 8" id="KW-0949">S-adenosyl-L-methionine</keyword>
<dbReference type="OrthoDB" id="203237at2759"/>
<evidence type="ECO:0000256" key="7">
    <source>
        <dbReference type="ARBA" id="ARBA00022691"/>
    </source>
</evidence>
<feature type="binding site" evidence="9">
    <location>
        <position position="123"/>
    </location>
    <ligand>
        <name>S-adenosyl-L-methionine</name>
        <dbReference type="ChEBI" id="CHEBI:59789"/>
    </ligand>
</feature>
<keyword evidence="12" id="KW-1185">Reference proteome</keyword>
<evidence type="ECO:0000256" key="9">
    <source>
        <dbReference type="PIRSR" id="PIRSR016305-1"/>
    </source>
</evidence>
<organism evidence="11 12">
    <name type="scientific">Kwoniella shandongensis</name>
    <dbReference type="NCBI Taxonomy" id="1734106"/>
    <lineage>
        <taxon>Eukaryota</taxon>
        <taxon>Fungi</taxon>
        <taxon>Dikarya</taxon>
        <taxon>Basidiomycota</taxon>
        <taxon>Agaricomycotina</taxon>
        <taxon>Tremellomycetes</taxon>
        <taxon>Tremellales</taxon>
        <taxon>Cryptococcaceae</taxon>
        <taxon>Kwoniella</taxon>
    </lineage>
</organism>
<feature type="binding site" evidence="9">
    <location>
        <position position="270"/>
    </location>
    <ligand>
        <name>S-adenosyl-L-methionine</name>
        <dbReference type="ChEBI" id="CHEBI:59789"/>
    </ligand>
</feature>
<evidence type="ECO:0000256" key="10">
    <source>
        <dbReference type="SAM" id="MobiDB-lite"/>
    </source>
</evidence>
<dbReference type="EMBL" id="CP144051">
    <property type="protein sequence ID" value="WWD16185.1"/>
    <property type="molecule type" value="Genomic_DNA"/>
</dbReference>
<proteinExistence type="inferred from homology"/>
<dbReference type="PANTHER" id="PTHR13600:SF21">
    <property type="entry name" value="LEUCINE CARBOXYL METHYLTRANSFERASE 1"/>
    <property type="match status" value="1"/>
</dbReference>
<feature type="compositionally biased region" description="Basic and acidic residues" evidence="10">
    <location>
        <begin position="19"/>
        <end position="33"/>
    </location>
</feature>
<keyword evidence="6 8" id="KW-0808">Transferase</keyword>
<dbReference type="InterPro" id="IPR007213">
    <property type="entry name" value="Ppm1/Ppm2/Tcmp"/>
</dbReference>
<name>A0A5M6C4S5_9TREE</name>
<dbReference type="InterPro" id="IPR029063">
    <property type="entry name" value="SAM-dependent_MTases_sf"/>
</dbReference>
<feature type="compositionally biased region" description="Low complexity" evidence="10">
    <location>
        <begin position="172"/>
        <end position="191"/>
    </location>
</feature>
<dbReference type="EC" id="2.1.1.233" evidence="3 8"/>
<dbReference type="GO" id="GO:0018423">
    <property type="term" value="F:protein C-terminal leucine carboxyl O-methyltransferase activity"/>
    <property type="evidence" value="ECO:0007669"/>
    <property type="project" value="UniProtKB-EC"/>
</dbReference>
<dbReference type="GeneID" id="43588766"/>
<feature type="binding site" evidence="9">
    <location>
        <begin position="225"/>
        <end position="226"/>
    </location>
    <ligand>
        <name>S-adenosyl-L-methionine</name>
        <dbReference type="ChEBI" id="CHEBI:59789"/>
    </ligand>
</feature>
<feature type="region of interest" description="Disordered" evidence="10">
    <location>
        <begin position="157"/>
        <end position="211"/>
    </location>
</feature>
<dbReference type="AlphaFoldDB" id="A0A5M6C4S5"/>
<reference evidence="11" key="2">
    <citation type="submission" date="2024-01" db="EMBL/GenBank/DDBJ databases">
        <title>Comparative genomics of Cryptococcus and Kwoniella reveals pathogenesis evolution and contrasting modes of karyotype evolution via chromosome fusion or intercentromeric recombination.</title>
        <authorList>
            <person name="Coelho M.A."/>
            <person name="David-Palma M."/>
            <person name="Shea T."/>
            <person name="Bowers K."/>
            <person name="McGinley-Smith S."/>
            <person name="Mohammad A.W."/>
            <person name="Gnirke A."/>
            <person name="Yurkov A.M."/>
            <person name="Nowrousian M."/>
            <person name="Sun S."/>
            <person name="Cuomo C.A."/>
            <person name="Heitman J."/>
        </authorList>
    </citation>
    <scope>NUCLEOTIDE SEQUENCE</scope>
    <source>
        <strain evidence="11">CBS 12478</strain>
    </source>
</reference>
<dbReference type="SUPFAM" id="SSF53335">
    <property type="entry name" value="S-adenosyl-L-methionine-dependent methyltransferases"/>
    <property type="match status" value="1"/>
</dbReference>
<evidence type="ECO:0000313" key="12">
    <source>
        <dbReference type="Proteomes" id="UP000322225"/>
    </source>
</evidence>
<comment type="catalytic activity">
    <reaction evidence="1 8">
        <text>[phosphatase 2A protein]-C-terminal L-leucine + S-adenosyl-L-methionine = [phosphatase 2A protein]-C-terminal L-leucine methyl ester + S-adenosyl-L-homocysteine</text>
        <dbReference type="Rhea" id="RHEA:48544"/>
        <dbReference type="Rhea" id="RHEA-COMP:12134"/>
        <dbReference type="Rhea" id="RHEA-COMP:12135"/>
        <dbReference type="ChEBI" id="CHEBI:57856"/>
        <dbReference type="ChEBI" id="CHEBI:59789"/>
        <dbReference type="ChEBI" id="CHEBI:90516"/>
        <dbReference type="ChEBI" id="CHEBI:90517"/>
        <dbReference type="EC" id="2.1.1.233"/>
    </reaction>
</comment>
<evidence type="ECO:0000256" key="2">
    <source>
        <dbReference type="ARBA" id="ARBA00010703"/>
    </source>
</evidence>
<accession>A0A5M6C4S5</accession>
<protein>
    <recommendedName>
        <fullName evidence="4 8">Leucine carboxyl methyltransferase 1</fullName>
        <ecNumber evidence="3 8">2.1.1.233</ecNumber>
    </recommendedName>
</protein>
<evidence type="ECO:0000256" key="3">
    <source>
        <dbReference type="ARBA" id="ARBA00012834"/>
    </source>
</evidence>
<dbReference type="InterPro" id="IPR016651">
    <property type="entry name" value="LCMT1"/>
</dbReference>
<evidence type="ECO:0000256" key="5">
    <source>
        <dbReference type="ARBA" id="ARBA00022603"/>
    </source>
</evidence>
<feature type="binding site" evidence="9">
    <location>
        <position position="95"/>
    </location>
    <ligand>
        <name>S-adenosyl-L-methionine</name>
        <dbReference type="ChEBI" id="CHEBI:59789"/>
    </ligand>
</feature>
<feature type="region of interest" description="Disordered" evidence="10">
    <location>
        <begin position="1"/>
        <end position="33"/>
    </location>
</feature>
<comment type="similarity">
    <text evidence="2 8">Belongs to the methyltransferase superfamily. LCMT family.</text>
</comment>
<reference evidence="11" key="1">
    <citation type="submission" date="2017-08" db="EMBL/GenBank/DDBJ databases">
        <authorList>
            <person name="Cuomo C."/>
            <person name="Billmyre B."/>
            <person name="Heitman J."/>
        </authorList>
    </citation>
    <scope>NUCLEOTIDE SEQUENCE</scope>
    <source>
        <strain evidence="11">CBS 12478</strain>
    </source>
</reference>
<dbReference type="PANTHER" id="PTHR13600">
    <property type="entry name" value="LEUCINE CARBOXYL METHYLTRANSFERASE"/>
    <property type="match status" value="1"/>
</dbReference>
<evidence type="ECO:0000313" key="11">
    <source>
        <dbReference type="EMBL" id="WWD16185.1"/>
    </source>
</evidence>
<evidence type="ECO:0000256" key="4">
    <source>
        <dbReference type="ARBA" id="ARBA00017497"/>
    </source>
</evidence>
<gene>
    <name evidence="11" type="ORF">CI109_100610</name>
</gene>
<evidence type="ECO:0000256" key="6">
    <source>
        <dbReference type="ARBA" id="ARBA00022679"/>
    </source>
</evidence>
<dbReference type="Gene3D" id="3.40.50.150">
    <property type="entry name" value="Vaccinia Virus protein VP39"/>
    <property type="match status" value="1"/>
</dbReference>
<dbReference type="PIRSF" id="PIRSF016305">
    <property type="entry name" value="LCM_mtfrase"/>
    <property type="match status" value="1"/>
</dbReference>
<evidence type="ECO:0000256" key="8">
    <source>
        <dbReference type="PIRNR" id="PIRNR016305"/>
    </source>
</evidence>
<dbReference type="RefSeq" id="XP_031861107.1">
    <property type="nucleotide sequence ID" value="XM_032004629.1"/>
</dbReference>
<comment type="function">
    <text evidence="8">Methylates the carboxyl group of the C-terminal leucine residue of protein phosphatase 2A catalytic subunits to form alpha-leucine ester residues.</text>
</comment>
<dbReference type="KEGG" id="ksn:43588766"/>
<dbReference type="Pfam" id="PF04072">
    <property type="entry name" value="LCM"/>
    <property type="match status" value="1"/>
</dbReference>
<keyword evidence="5 8" id="KW-0489">Methyltransferase</keyword>
<sequence>MLPPRMPSRLPQGNGNDRAGLRPDPDDAIRLTDDDAASSRLSATNAGYLPDPFVSLLYKPRLSSTDAQAHVHAGGIGGGPSSRKPPLINVGTHHRTRGIDLLIDKFLDQNQGGGAEKQIVSLGAGSDTRFWRLMSRAQPPSLAKYVEIDFPHLTSPKAQRIARSRKLSQYLTKPKSTSPRTTSDSLTTPMTMAPPNPTATTTPPFTISQGGTSLQSQNYLLLPLDLRPSPSSSSSSSSNNNNNEQTISEILTSTLLPHLDPTLPTLFLAECLFPYMPPGDSEAVISWFGNEFERCVGVVYEMVGLGDSFGNVMKRNLASRNLSIPGSIPFTTPQSQADRFLASHSDSGSGSTPSRFTEAGAKTLWQVREECIDPNELHRISKLEFLDEIEELRLVLEHYVIAWGTKGEGMGSISL</sequence>
<evidence type="ECO:0000256" key="1">
    <source>
        <dbReference type="ARBA" id="ARBA00000724"/>
    </source>
</evidence>